<dbReference type="GO" id="GO:0012505">
    <property type="term" value="C:endomembrane system"/>
    <property type="evidence" value="ECO:0007669"/>
    <property type="project" value="UniProtKB-SubCell"/>
</dbReference>
<evidence type="ECO:0000256" key="1">
    <source>
        <dbReference type="ARBA" id="ARBA00004127"/>
    </source>
</evidence>
<comment type="caution">
    <text evidence="9">The sequence shown here is derived from an EMBL/GenBank/DDBJ whole genome shotgun (WGS) entry which is preliminary data.</text>
</comment>
<organism evidence="9 10">
    <name type="scientific">Gonium pectorale</name>
    <name type="common">Green alga</name>
    <dbReference type="NCBI Taxonomy" id="33097"/>
    <lineage>
        <taxon>Eukaryota</taxon>
        <taxon>Viridiplantae</taxon>
        <taxon>Chlorophyta</taxon>
        <taxon>core chlorophytes</taxon>
        <taxon>Chlorophyceae</taxon>
        <taxon>CS clade</taxon>
        <taxon>Chlamydomonadales</taxon>
        <taxon>Volvocaceae</taxon>
        <taxon>Gonium</taxon>
    </lineage>
</organism>
<dbReference type="Gene3D" id="1.20.1080.10">
    <property type="entry name" value="Glycerol uptake facilitator protein"/>
    <property type="match status" value="1"/>
</dbReference>
<dbReference type="EMBL" id="LSYV01000025">
    <property type="protein sequence ID" value="KXZ48908.1"/>
    <property type="molecule type" value="Genomic_DNA"/>
</dbReference>
<evidence type="ECO:0000256" key="7">
    <source>
        <dbReference type="RuleBase" id="RU000477"/>
    </source>
</evidence>
<dbReference type="Proteomes" id="UP000075714">
    <property type="component" value="Unassembled WGS sequence"/>
</dbReference>
<feature type="transmembrane region" description="Helical" evidence="8">
    <location>
        <begin position="54"/>
        <end position="72"/>
    </location>
</feature>
<sequence>MRLPIPHLGLPHPHLDRAALTDARTIKALFAEFVGTMFFQLLAGTVARGPIETAASYAAIMYLTFTLSGGHLNPAVSLAGAGTGHIDIVRGLLYAVMQILGAIVGAVLQRRPHSR</sequence>
<dbReference type="AlphaFoldDB" id="A0A150GGF2"/>
<proteinExistence type="inferred from homology"/>
<keyword evidence="10" id="KW-1185">Reference proteome</keyword>
<dbReference type="GO" id="GO:0015250">
    <property type="term" value="F:water channel activity"/>
    <property type="evidence" value="ECO:0007669"/>
    <property type="project" value="UniProtKB-ARBA"/>
</dbReference>
<dbReference type="PANTHER" id="PTHR45665">
    <property type="entry name" value="AQUAPORIN-8"/>
    <property type="match status" value="1"/>
</dbReference>
<evidence type="ECO:0000313" key="10">
    <source>
        <dbReference type="Proteomes" id="UP000075714"/>
    </source>
</evidence>
<keyword evidence="4" id="KW-0677">Repeat</keyword>
<dbReference type="InterPro" id="IPR034294">
    <property type="entry name" value="Aquaporin_transptr"/>
</dbReference>
<evidence type="ECO:0000256" key="2">
    <source>
        <dbReference type="ARBA" id="ARBA00022448"/>
    </source>
</evidence>
<comment type="similarity">
    <text evidence="7">Belongs to the MIP/aquaporin (TC 1.A.8) family.</text>
</comment>
<dbReference type="Pfam" id="PF00230">
    <property type="entry name" value="MIP"/>
    <property type="match status" value="1"/>
</dbReference>
<evidence type="ECO:0000256" key="8">
    <source>
        <dbReference type="SAM" id="Phobius"/>
    </source>
</evidence>
<dbReference type="PANTHER" id="PTHR45665:SF9">
    <property type="entry name" value="AQUAPORIN-8"/>
    <property type="match status" value="1"/>
</dbReference>
<protein>
    <recommendedName>
        <fullName evidence="11">Aquaporin</fullName>
    </recommendedName>
</protein>
<accession>A0A150GGF2</accession>
<evidence type="ECO:0000256" key="3">
    <source>
        <dbReference type="ARBA" id="ARBA00022692"/>
    </source>
</evidence>
<name>A0A150GGF2_GONPE</name>
<dbReference type="OrthoDB" id="530856at2759"/>
<gene>
    <name evidence="9" type="ORF">GPECTOR_24g197</name>
</gene>
<evidence type="ECO:0000313" key="9">
    <source>
        <dbReference type="EMBL" id="KXZ48908.1"/>
    </source>
</evidence>
<dbReference type="InterPro" id="IPR000425">
    <property type="entry name" value="MIP"/>
</dbReference>
<dbReference type="SUPFAM" id="SSF81338">
    <property type="entry name" value="Aquaporin-like"/>
    <property type="match status" value="1"/>
</dbReference>
<dbReference type="GO" id="GO:0019755">
    <property type="term" value="P:one-carbon compound transport"/>
    <property type="evidence" value="ECO:0007669"/>
    <property type="project" value="UniProtKB-ARBA"/>
</dbReference>
<dbReference type="PRINTS" id="PR00783">
    <property type="entry name" value="MINTRINSICP"/>
</dbReference>
<feature type="transmembrane region" description="Helical" evidence="8">
    <location>
        <begin position="92"/>
        <end position="108"/>
    </location>
</feature>
<dbReference type="PROSITE" id="PS00221">
    <property type="entry name" value="MIP"/>
    <property type="match status" value="1"/>
</dbReference>
<keyword evidence="3 7" id="KW-0812">Transmembrane</keyword>
<keyword evidence="6 8" id="KW-0472">Membrane</keyword>
<comment type="subcellular location">
    <subcellularLocation>
        <location evidence="1">Endomembrane system</location>
        <topology evidence="1">Multi-pass membrane protein</topology>
    </subcellularLocation>
</comment>
<dbReference type="InterPro" id="IPR023271">
    <property type="entry name" value="Aquaporin-like"/>
</dbReference>
<dbReference type="GO" id="GO:0016020">
    <property type="term" value="C:membrane"/>
    <property type="evidence" value="ECO:0007669"/>
    <property type="project" value="InterPro"/>
</dbReference>
<evidence type="ECO:0000256" key="4">
    <source>
        <dbReference type="ARBA" id="ARBA00022737"/>
    </source>
</evidence>
<reference evidence="10" key="1">
    <citation type="journal article" date="2016" name="Nat. Commun.">
        <title>The Gonium pectorale genome demonstrates co-option of cell cycle regulation during the evolution of multicellularity.</title>
        <authorList>
            <person name="Hanschen E.R."/>
            <person name="Marriage T.N."/>
            <person name="Ferris P.J."/>
            <person name="Hamaji T."/>
            <person name="Toyoda A."/>
            <person name="Fujiyama A."/>
            <person name="Neme R."/>
            <person name="Noguchi H."/>
            <person name="Minakuchi Y."/>
            <person name="Suzuki M."/>
            <person name="Kawai-Toyooka H."/>
            <person name="Smith D.R."/>
            <person name="Sparks H."/>
            <person name="Anderson J."/>
            <person name="Bakaric R."/>
            <person name="Luria V."/>
            <person name="Karger A."/>
            <person name="Kirschner M.W."/>
            <person name="Durand P.M."/>
            <person name="Michod R.E."/>
            <person name="Nozaki H."/>
            <person name="Olson B.J."/>
        </authorList>
    </citation>
    <scope>NUCLEOTIDE SEQUENCE [LARGE SCALE GENOMIC DNA]</scope>
    <source>
        <strain evidence="10">NIES-2863</strain>
    </source>
</reference>
<keyword evidence="5 8" id="KW-1133">Transmembrane helix</keyword>
<evidence type="ECO:0000256" key="5">
    <source>
        <dbReference type="ARBA" id="ARBA00022989"/>
    </source>
</evidence>
<evidence type="ECO:0000256" key="6">
    <source>
        <dbReference type="ARBA" id="ARBA00023136"/>
    </source>
</evidence>
<keyword evidence="2 7" id="KW-0813">Transport</keyword>
<dbReference type="STRING" id="33097.A0A150GGF2"/>
<evidence type="ECO:0008006" key="11">
    <source>
        <dbReference type="Google" id="ProtNLM"/>
    </source>
</evidence>
<dbReference type="GO" id="GO:0005737">
    <property type="term" value="C:cytoplasm"/>
    <property type="evidence" value="ECO:0007669"/>
    <property type="project" value="UniProtKB-ARBA"/>
</dbReference>
<dbReference type="InterPro" id="IPR022357">
    <property type="entry name" value="MIP_CS"/>
</dbReference>
<feature type="transmembrane region" description="Helical" evidence="8">
    <location>
        <begin position="28"/>
        <end position="47"/>
    </location>
</feature>